<gene>
    <name evidence="1" type="ORF">HDF25_003326</name>
</gene>
<name>A0A7X0J4W2_9SPHI</name>
<accession>A0A7X0J4W2</accession>
<dbReference type="Gene3D" id="1.25.40.10">
    <property type="entry name" value="Tetratricopeptide repeat domain"/>
    <property type="match status" value="1"/>
</dbReference>
<sequence>MLLFILCRPGLAQYVIKEADARYELLDYRKAIDLYEQAYKKKASLHAVERLAECNTRIEDYKQAESWYAIAVIMPDAAISDHLNYAKALQNNAKYSEAKAEYLKYAYSQEV</sequence>
<evidence type="ECO:0000313" key="1">
    <source>
        <dbReference type="EMBL" id="MBB6501163.1"/>
    </source>
</evidence>
<proteinExistence type="predicted"/>
<dbReference type="EMBL" id="JACHCC010000008">
    <property type="protein sequence ID" value="MBB6501163.1"/>
    <property type="molecule type" value="Genomic_DNA"/>
</dbReference>
<reference evidence="1 2" key="1">
    <citation type="submission" date="2020-08" db="EMBL/GenBank/DDBJ databases">
        <title>Genomic Encyclopedia of Type Strains, Phase IV (KMG-V): Genome sequencing to study the core and pangenomes of soil and plant-associated prokaryotes.</title>
        <authorList>
            <person name="Whitman W."/>
        </authorList>
    </citation>
    <scope>NUCLEOTIDE SEQUENCE [LARGE SCALE GENOMIC DNA]</scope>
    <source>
        <strain evidence="1 2">M2T3</strain>
    </source>
</reference>
<dbReference type="AlphaFoldDB" id="A0A7X0J4W2"/>
<dbReference type="InterPro" id="IPR011990">
    <property type="entry name" value="TPR-like_helical_dom_sf"/>
</dbReference>
<comment type="caution">
    <text evidence="1">The sequence shown here is derived from an EMBL/GenBank/DDBJ whole genome shotgun (WGS) entry which is preliminary data.</text>
</comment>
<evidence type="ECO:0000313" key="2">
    <source>
        <dbReference type="Proteomes" id="UP000521017"/>
    </source>
</evidence>
<organism evidence="1 2">
    <name type="scientific">Pedobacter cryoconitis</name>
    <dbReference type="NCBI Taxonomy" id="188932"/>
    <lineage>
        <taxon>Bacteria</taxon>
        <taxon>Pseudomonadati</taxon>
        <taxon>Bacteroidota</taxon>
        <taxon>Sphingobacteriia</taxon>
        <taxon>Sphingobacteriales</taxon>
        <taxon>Sphingobacteriaceae</taxon>
        <taxon>Pedobacter</taxon>
    </lineage>
</organism>
<dbReference type="SUPFAM" id="SSF48452">
    <property type="entry name" value="TPR-like"/>
    <property type="match status" value="1"/>
</dbReference>
<protein>
    <submittedName>
        <fullName evidence="1">Tetratricopeptide (TPR) repeat protein</fullName>
    </submittedName>
</protein>
<dbReference type="Proteomes" id="UP000521017">
    <property type="component" value="Unassembled WGS sequence"/>
</dbReference>